<dbReference type="AlphaFoldDB" id="A0A382T1W4"/>
<dbReference type="SUPFAM" id="SSF56784">
    <property type="entry name" value="HAD-like"/>
    <property type="match status" value="1"/>
</dbReference>
<feature type="non-terminal residue" evidence="1">
    <location>
        <position position="65"/>
    </location>
</feature>
<accession>A0A382T1W4</accession>
<evidence type="ECO:0008006" key="2">
    <source>
        <dbReference type="Google" id="ProtNLM"/>
    </source>
</evidence>
<protein>
    <recommendedName>
        <fullName evidence="2">Haloacid dehalogenase-like hydrolase</fullName>
    </recommendedName>
</protein>
<gene>
    <name evidence="1" type="ORF">METZ01_LOCUS368666</name>
</gene>
<name>A0A382T1W4_9ZZZZ</name>
<proteinExistence type="predicted"/>
<dbReference type="EMBL" id="UINC01133088">
    <property type="protein sequence ID" value="SVD15812.1"/>
    <property type="molecule type" value="Genomic_DNA"/>
</dbReference>
<dbReference type="InterPro" id="IPR036412">
    <property type="entry name" value="HAD-like_sf"/>
</dbReference>
<dbReference type="InterPro" id="IPR023198">
    <property type="entry name" value="PGP-like_dom2"/>
</dbReference>
<organism evidence="1">
    <name type="scientific">marine metagenome</name>
    <dbReference type="NCBI Taxonomy" id="408172"/>
    <lineage>
        <taxon>unclassified sequences</taxon>
        <taxon>metagenomes</taxon>
        <taxon>ecological metagenomes</taxon>
    </lineage>
</organism>
<evidence type="ECO:0000313" key="1">
    <source>
        <dbReference type="EMBL" id="SVD15812.1"/>
    </source>
</evidence>
<reference evidence="1" key="1">
    <citation type="submission" date="2018-05" db="EMBL/GenBank/DDBJ databases">
        <authorList>
            <person name="Lanie J.A."/>
            <person name="Ng W.-L."/>
            <person name="Kazmierczak K.M."/>
            <person name="Andrzejewski T.M."/>
            <person name="Davidsen T.M."/>
            <person name="Wayne K.J."/>
            <person name="Tettelin H."/>
            <person name="Glass J.I."/>
            <person name="Rusch D."/>
            <person name="Podicherti R."/>
            <person name="Tsui H.-C.T."/>
            <person name="Winkler M.E."/>
        </authorList>
    </citation>
    <scope>NUCLEOTIDE SEQUENCE</scope>
</reference>
<dbReference type="Gene3D" id="1.10.150.240">
    <property type="entry name" value="Putative phosphatase, domain 2"/>
    <property type="match status" value="1"/>
</dbReference>
<sequence length="65" mass="7984">MKSYFFFNKSPAGLLPIMAYKHIIWDWNGTLLNDRHFCMDIMNGVLRRRNMKQMTEEWFLDNFCF</sequence>